<keyword evidence="2" id="KW-0805">Transcription regulation</keyword>
<keyword evidence="3" id="KW-0731">Sigma factor</keyword>
<evidence type="ECO:0000256" key="4">
    <source>
        <dbReference type="ARBA" id="ARBA00023163"/>
    </source>
</evidence>
<dbReference type="SUPFAM" id="SSF88946">
    <property type="entry name" value="Sigma2 domain of RNA polymerase sigma factors"/>
    <property type="match status" value="1"/>
</dbReference>
<dbReference type="OrthoDB" id="1056775at2"/>
<dbReference type="PANTHER" id="PTHR43133:SF46">
    <property type="entry name" value="RNA POLYMERASE SIGMA-70 FACTOR ECF SUBFAMILY"/>
    <property type="match status" value="1"/>
</dbReference>
<dbReference type="NCBIfam" id="TIGR02937">
    <property type="entry name" value="sigma70-ECF"/>
    <property type="match status" value="1"/>
</dbReference>
<dbReference type="GO" id="GO:0003677">
    <property type="term" value="F:DNA binding"/>
    <property type="evidence" value="ECO:0007669"/>
    <property type="project" value="InterPro"/>
</dbReference>
<evidence type="ECO:0000256" key="2">
    <source>
        <dbReference type="ARBA" id="ARBA00023015"/>
    </source>
</evidence>
<dbReference type="GO" id="GO:0016987">
    <property type="term" value="F:sigma factor activity"/>
    <property type="evidence" value="ECO:0007669"/>
    <property type="project" value="UniProtKB-KW"/>
</dbReference>
<protein>
    <submittedName>
        <fullName evidence="7">RNA polymerase subunit sigma-70</fullName>
    </submittedName>
</protein>
<evidence type="ECO:0000256" key="3">
    <source>
        <dbReference type="ARBA" id="ARBA00023082"/>
    </source>
</evidence>
<dbReference type="GO" id="GO:0006352">
    <property type="term" value="P:DNA-templated transcription initiation"/>
    <property type="evidence" value="ECO:0007669"/>
    <property type="project" value="InterPro"/>
</dbReference>
<keyword evidence="4" id="KW-0804">Transcription</keyword>
<evidence type="ECO:0000256" key="1">
    <source>
        <dbReference type="ARBA" id="ARBA00010641"/>
    </source>
</evidence>
<comment type="similarity">
    <text evidence="1">Belongs to the sigma-70 factor family. ECF subfamily.</text>
</comment>
<dbReference type="InterPro" id="IPR036388">
    <property type="entry name" value="WH-like_DNA-bd_sf"/>
</dbReference>
<dbReference type="InterPro" id="IPR013249">
    <property type="entry name" value="RNA_pol_sigma70_r4_t2"/>
</dbReference>
<dbReference type="Proteomes" id="UP000223913">
    <property type="component" value="Unassembled WGS sequence"/>
</dbReference>
<name>A0A2D0N8M2_FLAN2</name>
<dbReference type="InterPro" id="IPR007627">
    <property type="entry name" value="RNA_pol_sigma70_r2"/>
</dbReference>
<evidence type="ECO:0000313" key="8">
    <source>
        <dbReference type="Proteomes" id="UP000223913"/>
    </source>
</evidence>
<dbReference type="Gene3D" id="1.10.1740.10">
    <property type="match status" value="1"/>
</dbReference>
<dbReference type="InterPro" id="IPR039425">
    <property type="entry name" value="RNA_pol_sigma-70-like"/>
</dbReference>
<comment type="caution">
    <text evidence="7">The sequence shown here is derived from an EMBL/GenBank/DDBJ whole genome shotgun (WGS) entry which is preliminary data.</text>
</comment>
<sequence>MSIPDPEKLIKACIKGDRLAQKAMYDHFKGKMYALCLRYATQQAEAEDMLLQGFFKVFRDLHQFTPGNSLEGWIRRVMVRTALMQLRSNKRWISTLPETDWPGDNEPDAHLPPGMDTQHILRMMRQLPPGYRAVFNLYAIEGYSHREIAEQLDISESTSKSQYLRAKAALRKLLQDQKVS</sequence>
<dbReference type="InterPro" id="IPR013325">
    <property type="entry name" value="RNA_pol_sigma_r2"/>
</dbReference>
<dbReference type="CDD" id="cd06171">
    <property type="entry name" value="Sigma70_r4"/>
    <property type="match status" value="1"/>
</dbReference>
<feature type="domain" description="RNA polymerase sigma factor 70 region 4 type 2" evidence="6">
    <location>
        <begin position="120"/>
        <end position="170"/>
    </location>
</feature>
<dbReference type="Gene3D" id="1.10.10.10">
    <property type="entry name" value="Winged helix-like DNA-binding domain superfamily/Winged helix DNA-binding domain"/>
    <property type="match status" value="1"/>
</dbReference>
<gene>
    <name evidence="7" type="ORF">CRP01_19640</name>
</gene>
<dbReference type="InterPro" id="IPR013324">
    <property type="entry name" value="RNA_pol_sigma_r3/r4-like"/>
</dbReference>
<evidence type="ECO:0000313" key="7">
    <source>
        <dbReference type="EMBL" id="PHN04730.1"/>
    </source>
</evidence>
<reference evidence="7 8" key="1">
    <citation type="submission" date="2017-10" db="EMBL/GenBank/DDBJ databases">
        <title>The draft genome sequence of Lewinella nigricans NBRC 102662.</title>
        <authorList>
            <person name="Wang K."/>
        </authorList>
    </citation>
    <scope>NUCLEOTIDE SEQUENCE [LARGE SCALE GENOMIC DNA]</scope>
    <source>
        <strain evidence="7 8">NBRC 102662</strain>
    </source>
</reference>
<organism evidence="7 8">
    <name type="scientific">Flavilitoribacter nigricans (strain ATCC 23147 / DSM 23189 / NBRC 102662 / NCIMB 1420 / SS-2)</name>
    <name type="common">Lewinella nigricans</name>
    <dbReference type="NCBI Taxonomy" id="1122177"/>
    <lineage>
        <taxon>Bacteria</taxon>
        <taxon>Pseudomonadati</taxon>
        <taxon>Bacteroidota</taxon>
        <taxon>Saprospiria</taxon>
        <taxon>Saprospirales</taxon>
        <taxon>Lewinellaceae</taxon>
        <taxon>Flavilitoribacter</taxon>
    </lineage>
</organism>
<dbReference type="Pfam" id="PF08281">
    <property type="entry name" value="Sigma70_r4_2"/>
    <property type="match status" value="1"/>
</dbReference>
<dbReference type="PANTHER" id="PTHR43133">
    <property type="entry name" value="RNA POLYMERASE ECF-TYPE SIGMA FACTO"/>
    <property type="match status" value="1"/>
</dbReference>
<dbReference type="SUPFAM" id="SSF88659">
    <property type="entry name" value="Sigma3 and sigma4 domains of RNA polymerase sigma factors"/>
    <property type="match status" value="1"/>
</dbReference>
<dbReference type="Pfam" id="PF04542">
    <property type="entry name" value="Sigma70_r2"/>
    <property type="match status" value="1"/>
</dbReference>
<dbReference type="RefSeq" id="WP_099151789.1">
    <property type="nucleotide sequence ID" value="NZ_PDUD01000024.1"/>
</dbReference>
<proteinExistence type="inferred from homology"/>
<evidence type="ECO:0000259" key="5">
    <source>
        <dbReference type="Pfam" id="PF04542"/>
    </source>
</evidence>
<keyword evidence="8" id="KW-1185">Reference proteome</keyword>
<dbReference type="EMBL" id="PDUD01000024">
    <property type="protein sequence ID" value="PHN04730.1"/>
    <property type="molecule type" value="Genomic_DNA"/>
</dbReference>
<accession>A0A2D0N8M2</accession>
<feature type="domain" description="RNA polymerase sigma-70 region 2" evidence="5">
    <location>
        <begin position="24"/>
        <end position="91"/>
    </location>
</feature>
<dbReference type="AlphaFoldDB" id="A0A2D0N8M2"/>
<evidence type="ECO:0000259" key="6">
    <source>
        <dbReference type="Pfam" id="PF08281"/>
    </source>
</evidence>
<dbReference type="InterPro" id="IPR014284">
    <property type="entry name" value="RNA_pol_sigma-70_dom"/>
</dbReference>